<reference evidence="1" key="1">
    <citation type="journal article" date="2014" name="Front. Microbiol.">
        <title>High frequency of phylogenetically diverse reductive dehalogenase-homologous genes in deep subseafloor sedimentary metagenomes.</title>
        <authorList>
            <person name="Kawai M."/>
            <person name="Futagami T."/>
            <person name="Toyoda A."/>
            <person name="Takaki Y."/>
            <person name="Nishi S."/>
            <person name="Hori S."/>
            <person name="Arai W."/>
            <person name="Tsubouchi T."/>
            <person name="Morono Y."/>
            <person name="Uchiyama I."/>
            <person name="Ito T."/>
            <person name="Fujiyama A."/>
            <person name="Inagaki F."/>
            <person name="Takami H."/>
        </authorList>
    </citation>
    <scope>NUCLEOTIDE SEQUENCE</scope>
    <source>
        <strain evidence="1">Expedition CK06-06</strain>
    </source>
</reference>
<comment type="caution">
    <text evidence="1">The sequence shown here is derived from an EMBL/GenBank/DDBJ whole genome shotgun (WGS) entry which is preliminary data.</text>
</comment>
<gene>
    <name evidence="1" type="ORF">S01H4_12168</name>
</gene>
<dbReference type="AlphaFoldDB" id="X0ZL73"/>
<sequence>MRDIDKIQRQVHFVYAQPHDTEESDNNNTWVYNRAPSGFKFLLHSVEISVSCQGTLNNGIFNLYDGHEFTRWNIYPGVESRELLTRVETNVQQPNHLSPLNNWECKEYTIAVRGTHETYALKMVIIVWYYLQKMSQLETYYYAVIQPKWKRFKKAFRKTVEPSEEEP</sequence>
<protein>
    <submittedName>
        <fullName evidence="1">Uncharacterized protein</fullName>
    </submittedName>
</protein>
<evidence type="ECO:0000313" key="1">
    <source>
        <dbReference type="EMBL" id="GAG61108.1"/>
    </source>
</evidence>
<dbReference type="EMBL" id="BART01005111">
    <property type="protein sequence ID" value="GAG61108.1"/>
    <property type="molecule type" value="Genomic_DNA"/>
</dbReference>
<organism evidence="1">
    <name type="scientific">marine sediment metagenome</name>
    <dbReference type="NCBI Taxonomy" id="412755"/>
    <lineage>
        <taxon>unclassified sequences</taxon>
        <taxon>metagenomes</taxon>
        <taxon>ecological metagenomes</taxon>
    </lineage>
</organism>
<name>X0ZL73_9ZZZZ</name>
<accession>X0ZL73</accession>
<proteinExistence type="predicted"/>